<proteinExistence type="predicted"/>
<reference evidence="2 3" key="1">
    <citation type="submission" date="2017-04" db="EMBL/GenBank/DDBJ databases">
        <authorList>
            <person name="Afonso C.L."/>
            <person name="Miller P.J."/>
            <person name="Scott M.A."/>
            <person name="Spackman E."/>
            <person name="Goraichik I."/>
            <person name="Dimitrov K.M."/>
            <person name="Suarez D.L."/>
            <person name="Swayne D.E."/>
        </authorList>
    </citation>
    <scope>NUCLEOTIDE SEQUENCE [LARGE SCALE GENOMIC DNA]</scope>
    <source>
        <strain evidence="2 3">A2P</strain>
    </source>
</reference>
<dbReference type="RefSeq" id="WP_244560511.1">
    <property type="nucleotide sequence ID" value="NZ_FXAK01000001.1"/>
</dbReference>
<evidence type="ECO:0000313" key="2">
    <source>
        <dbReference type="EMBL" id="SMF22645.1"/>
    </source>
</evidence>
<protein>
    <submittedName>
        <fullName evidence="2">Uncharacterized protein</fullName>
    </submittedName>
</protein>
<feature type="compositionally biased region" description="Gly residues" evidence="1">
    <location>
        <begin position="331"/>
        <end position="340"/>
    </location>
</feature>
<feature type="region of interest" description="Disordered" evidence="1">
    <location>
        <begin position="259"/>
        <end position="304"/>
    </location>
</feature>
<feature type="region of interest" description="Disordered" evidence="1">
    <location>
        <begin position="327"/>
        <end position="348"/>
    </location>
</feature>
<gene>
    <name evidence="2" type="ORF">SAMN02982917_1081</name>
</gene>
<feature type="compositionally biased region" description="Low complexity" evidence="1">
    <location>
        <begin position="272"/>
        <end position="291"/>
    </location>
</feature>
<name>A0A1X7DVW0_9PROT</name>
<evidence type="ECO:0000256" key="1">
    <source>
        <dbReference type="SAM" id="MobiDB-lite"/>
    </source>
</evidence>
<dbReference type="Proteomes" id="UP000192936">
    <property type="component" value="Unassembled WGS sequence"/>
</dbReference>
<dbReference type="AlphaFoldDB" id="A0A1X7DVW0"/>
<sequence length="372" mass="38224">MMIGQTKPLNVLSSSGPTQWKPQVTASNSGVFQATGTAKDSVSVSKLGQALSGVAADAFKHLDSKARGVLETLVNSGRISADDAVLGLRSMATQATFNRYGRERPRDQEDIERLAASEAHHDKSMELGKRMQNALHDNNEANKASMEAFGRGELTTEQFQETMRPAEEKFKAAMAGIDKERATLGEAPSLEYGYQKTVKGFNAAMAPMISEDGFTEAFSEKANGAAQKLQQLGFDAKVFGNAFQNFAATVDIPGIGSKAGAATPKEEPAAPPAAALSAPAAMAGAEPAESARTAPVENASTVKPAAADRGNAQAALSMLQSAMASGAEKSGSGGILGALSGGSADTGKAAADSLLEALKSGAGKVGPDDQTA</sequence>
<accession>A0A1X7DVW0</accession>
<dbReference type="EMBL" id="FXAK01000001">
    <property type="protein sequence ID" value="SMF22645.1"/>
    <property type="molecule type" value="Genomic_DNA"/>
</dbReference>
<evidence type="ECO:0000313" key="3">
    <source>
        <dbReference type="Proteomes" id="UP000192936"/>
    </source>
</evidence>
<organism evidence="2 3">
    <name type="scientific">Azospirillum oryzae</name>
    <dbReference type="NCBI Taxonomy" id="286727"/>
    <lineage>
        <taxon>Bacteria</taxon>
        <taxon>Pseudomonadati</taxon>
        <taxon>Pseudomonadota</taxon>
        <taxon>Alphaproteobacteria</taxon>
        <taxon>Rhodospirillales</taxon>
        <taxon>Azospirillaceae</taxon>
        <taxon>Azospirillum</taxon>
    </lineage>
</organism>